<dbReference type="Gene3D" id="1.25.40.390">
    <property type="match status" value="1"/>
</dbReference>
<dbReference type="GO" id="GO:0009279">
    <property type="term" value="C:cell outer membrane"/>
    <property type="evidence" value="ECO:0007669"/>
    <property type="project" value="UniProtKB-SubCell"/>
</dbReference>
<feature type="domain" description="SusD-like N-terminal" evidence="7">
    <location>
        <begin position="86"/>
        <end position="234"/>
    </location>
</feature>
<name>A0A7W2M8E5_9FLAO</name>
<evidence type="ECO:0000256" key="5">
    <source>
        <dbReference type="ARBA" id="ARBA00023237"/>
    </source>
</evidence>
<comment type="caution">
    <text evidence="8">The sequence shown here is derived from an EMBL/GenBank/DDBJ whole genome shotgun (WGS) entry which is preliminary data.</text>
</comment>
<comment type="subcellular location">
    <subcellularLocation>
        <location evidence="1">Cell outer membrane</location>
    </subcellularLocation>
</comment>
<dbReference type="Pfam" id="PF14322">
    <property type="entry name" value="SusD-like_3"/>
    <property type="match status" value="1"/>
</dbReference>
<dbReference type="Pfam" id="PF07980">
    <property type="entry name" value="SusD_RagB"/>
    <property type="match status" value="1"/>
</dbReference>
<dbReference type="Proteomes" id="UP000541857">
    <property type="component" value="Unassembled WGS sequence"/>
</dbReference>
<keyword evidence="5" id="KW-0998">Cell outer membrane</keyword>
<reference evidence="8 9" key="1">
    <citation type="submission" date="2020-07" db="EMBL/GenBank/DDBJ databases">
        <title>Bacterium isolated from marine sediment.</title>
        <authorList>
            <person name="Shang D."/>
        </authorList>
    </citation>
    <scope>NUCLEOTIDE SEQUENCE [LARGE SCALE GENOMIC DNA]</scope>
    <source>
        <strain evidence="8 9">F6074</strain>
    </source>
</reference>
<dbReference type="SUPFAM" id="SSF48452">
    <property type="entry name" value="TPR-like"/>
    <property type="match status" value="1"/>
</dbReference>
<proteinExistence type="inferred from homology"/>
<evidence type="ECO:0000256" key="1">
    <source>
        <dbReference type="ARBA" id="ARBA00004442"/>
    </source>
</evidence>
<organism evidence="8 9">
    <name type="scientific">Gelidibacter maritimus</name>
    <dbReference type="NCBI Taxonomy" id="2761487"/>
    <lineage>
        <taxon>Bacteria</taxon>
        <taxon>Pseudomonadati</taxon>
        <taxon>Bacteroidota</taxon>
        <taxon>Flavobacteriia</taxon>
        <taxon>Flavobacteriales</taxon>
        <taxon>Flavobacteriaceae</taxon>
        <taxon>Gelidibacter</taxon>
    </lineage>
</organism>
<evidence type="ECO:0000259" key="6">
    <source>
        <dbReference type="Pfam" id="PF07980"/>
    </source>
</evidence>
<dbReference type="InterPro" id="IPR012944">
    <property type="entry name" value="SusD_RagB_dom"/>
</dbReference>
<accession>A0A7W2M8E5</accession>
<dbReference type="AlphaFoldDB" id="A0A7W2M8E5"/>
<dbReference type="EMBL" id="JACGLT010000022">
    <property type="protein sequence ID" value="MBA6154642.1"/>
    <property type="molecule type" value="Genomic_DNA"/>
</dbReference>
<protein>
    <submittedName>
        <fullName evidence="8">RagB/SusD family nutrient uptake outer membrane protein</fullName>
    </submittedName>
</protein>
<dbReference type="PROSITE" id="PS51257">
    <property type="entry name" value="PROKAR_LIPOPROTEIN"/>
    <property type="match status" value="1"/>
</dbReference>
<feature type="domain" description="RagB/SusD" evidence="6">
    <location>
        <begin position="347"/>
        <end position="608"/>
    </location>
</feature>
<keyword evidence="4" id="KW-0472">Membrane</keyword>
<gene>
    <name evidence="8" type="ORF">H3Z82_18120</name>
</gene>
<evidence type="ECO:0000256" key="3">
    <source>
        <dbReference type="ARBA" id="ARBA00022729"/>
    </source>
</evidence>
<keyword evidence="3" id="KW-0732">Signal</keyword>
<keyword evidence="9" id="KW-1185">Reference proteome</keyword>
<evidence type="ECO:0000256" key="2">
    <source>
        <dbReference type="ARBA" id="ARBA00006275"/>
    </source>
</evidence>
<dbReference type="RefSeq" id="WP_182206912.1">
    <property type="nucleotide sequence ID" value="NZ_JACGLT010000022.1"/>
</dbReference>
<dbReference type="InterPro" id="IPR011990">
    <property type="entry name" value="TPR-like_helical_dom_sf"/>
</dbReference>
<evidence type="ECO:0000259" key="7">
    <source>
        <dbReference type="Pfam" id="PF14322"/>
    </source>
</evidence>
<dbReference type="InterPro" id="IPR033985">
    <property type="entry name" value="SusD-like_N"/>
</dbReference>
<evidence type="ECO:0000256" key="4">
    <source>
        <dbReference type="ARBA" id="ARBA00023136"/>
    </source>
</evidence>
<evidence type="ECO:0000313" key="8">
    <source>
        <dbReference type="EMBL" id="MBA6154642.1"/>
    </source>
</evidence>
<sequence length="622" mass="70686">MKNINKIAGYFVLFTALMMTVGCSDDWLDPKPLSFYTPENAFQDYQGLKTGTDMLNRDVRYLEFYPTGFSQDPAYLTEAFFSDIGVNGRVDDASAPQDLVRQITPSANLSGGNRARVHFYWQALYKGIKDANTIISRSEFAEFDNENQMKEVLALAYFHRAYRYYRLVNQFGDVPFIAEEVTGPRYDFYTTKREVILRQMKEDLDQTVEFMPKNVHIGMVTQGAAYHLLTKINLALAEFDDAIASASAVIDGGSHSLMTQRFGNAVGSDDPTKNVTWDLHQNKNKTSSENREALYVVTDEYEDESATPTGLEIKRQVIPWYSYPGMISTPNGENAFVDNDEVKNPYLAEYGRGIFTLRSTSYQQDLIWKLDNTDLRHDRESKNWMHVEEFNYNSPNLEGKSEWFGRPIKEALASVGGDVSAICKDTIRGWGGWPNYKSNVPDQKTANWRGGSAAWYIFRLAETYLLRAEAHIWKGDLSNAMTDINAVRERAGARTLTTAEINMRQLIDERARELFYEEPRKTELTRISYIYAKTGIAADNGKSYSLANFSENNFFFDHISSVTNFYNLGVTNQIGNEYTLAPWHVLWPISESAISVNVQGHINQNEGYAGSESNIEPIDHAN</sequence>
<comment type="similarity">
    <text evidence="2">Belongs to the SusD family.</text>
</comment>
<evidence type="ECO:0000313" key="9">
    <source>
        <dbReference type="Proteomes" id="UP000541857"/>
    </source>
</evidence>